<dbReference type="InterPro" id="IPR027417">
    <property type="entry name" value="P-loop_NTPase"/>
</dbReference>
<evidence type="ECO:0000256" key="3">
    <source>
        <dbReference type="ARBA" id="ARBA00020170"/>
    </source>
</evidence>
<evidence type="ECO:0000256" key="9">
    <source>
        <dbReference type="HAMAP-Rule" id="MF_00365"/>
    </source>
</evidence>
<organism evidence="11 12">
    <name type="scientific">Acidihalobacter yilgarnensis</name>
    <dbReference type="NCBI Taxonomy" id="2819280"/>
    <lineage>
        <taxon>Bacteria</taxon>
        <taxon>Pseudomonadati</taxon>
        <taxon>Pseudomonadota</taxon>
        <taxon>Gammaproteobacteria</taxon>
        <taxon>Chromatiales</taxon>
        <taxon>Ectothiorhodospiraceae</taxon>
        <taxon>Acidihalobacter</taxon>
    </lineage>
</organism>
<dbReference type="InterPro" id="IPR018078">
    <property type="entry name" value="DNA-binding_RecF_CS"/>
</dbReference>
<dbReference type="GO" id="GO:0005524">
    <property type="term" value="F:ATP binding"/>
    <property type="evidence" value="ECO:0007669"/>
    <property type="project" value="UniProtKB-UniRule"/>
</dbReference>
<keyword evidence="5 9" id="KW-0235">DNA replication</keyword>
<dbReference type="InterPro" id="IPR003395">
    <property type="entry name" value="RecF/RecN/SMC_N"/>
</dbReference>
<keyword evidence="9" id="KW-0742">SOS response</keyword>
<dbReference type="GO" id="GO:0006260">
    <property type="term" value="P:DNA replication"/>
    <property type="evidence" value="ECO:0007669"/>
    <property type="project" value="UniProtKB-UniRule"/>
</dbReference>
<dbReference type="EMBL" id="CP017415">
    <property type="protein sequence ID" value="AOU96621.1"/>
    <property type="molecule type" value="Genomic_DNA"/>
</dbReference>
<dbReference type="RefSeq" id="WP_070077015.1">
    <property type="nucleotide sequence ID" value="NZ_CP017415.1"/>
</dbReference>
<comment type="subcellular location">
    <subcellularLocation>
        <location evidence="1 9">Cytoplasm</location>
    </subcellularLocation>
</comment>
<evidence type="ECO:0000313" key="12">
    <source>
        <dbReference type="Proteomes" id="UP000095401"/>
    </source>
</evidence>
<keyword evidence="9" id="KW-0227">DNA damage</keyword>
<dbReference type="KEGG" id="aprs:BI364_00015"/>
<dbReference type="PANTHER" id="PTHR32182:SF0">
    <property type="entry name" value="DNA REPLICATION AND REPAIR PROTEIN RECF"/>
    <property type="match status" value="1"/>
</dbReference>
<dbReference type="Proteomes" id="UP000095401">
    <property type="component" value="Chromosome"/>
</dbReference>
<dbReference type="PANTHER" id="PTHR32182">
    <property type="entry name" value="DNA REPLICATION AND REPAIR PROTEIN RECF"/>
    <property type="match status" value="1"/>
</dbReference>
<keyword evidence="4 9" id="KW-0963">Cytoplasm</keyword>
<dbReference type="Gene3D" id="3.40.50.300">
    <property type="entry name" value="P-loop containing nucleotide triphosphate hydrolases"/>
    <property type="match status" value="1"/>
</dbReference>
<dbReference type="HAMAP" id="MF_00365">
    <property type="entry name" value="RecF"/>
    <property type="match status" value="1"/>
</dbReference>
<dbReference type="PROSITE" id="PS00617">
    <property type="entry name" value="RECF_1"/>
    <property type="match status" value="1"/>
</dbReference>
<keyword evidence="6 9" id="KW-0547">Nucleotide-binding</keyword>
<reference evidence="12" key="1">
    <citation type="submission" date="2016-09" db="EMBL/GenBank/DDBJ databases">
        <title>Acidihalobacter prosperus F5.</title>
        <authorList>
            <person name="Khaleque H.N."/>
            <person name="Ramsay J.P."/>
            <person name="Kaksonen A.H."/>
            <person name="Boxall N.J."/>
            <person name="Watkin E.L.J."/>
        </authorList>
    </citation>
    <scope>NUCLEOTIDE SEQUENCE [LARGE SCALE GENOMIC DNA]</scope>
    <source>
        <strain evidence="12">F5</strain>
    </source>
</reference>
<dbReference type="InterPro" id="IPR042174">
    <property type="entry name" value="RecF_2"/>
</dbReference>
<evidence type="ECO:0000259" key="10">
    <source>
        <dbReference type="Pfam" id="PF02463"/>
    </source>
</evidence>
<evidence type="ECO:0000256" key="4">
    <source>
        <dbReference type="ARBA" id="ARBA00022490"/>
    </source>
</evidence>
<sequence>MLTEIAFSNIRNLQAQQLVPGSGVNLITGGNAAGKSSVLEAIHLLSLGRSFRTSQLDRVIRQPLDACWVRGRIRDGIDGRERLIGFQRADKKNKSRVDGADASSVAQLARLFPVQIIHPESHRLLTGGPSLRRAFLDWGCFYADTNFHLAWRQYRRVLLQYNTALKRQLDSNTLQSLETELSLRGMELDESRRRYLSEFLMALPVTDGLWPDKSDRSFRYDSGWTDGISLNEALARNRLRSMRAGTALVGPHRAELRVEHQNEAAAAVLSRGQIKRVTVALMLAQIELYERNASCSCVLMVDDVASELDSESMLLVSQVVMQRGGQCFITALSDRDVEAFTRLNHRMFHVEHGQLSELV</sequence>
<evidence type="ECO:0000256" key="5">
    <source>
        <dbReference type="ARBA" id="ARBA00022705"/>
    </source>
</evidence>
<evidence type="ECO:0000313" key="11">
    <source>
        <dbReference type="EMBL" id="AOU96621.1"/>
    </source>
</evidence>
<dbReference type="InterPro" id="IPR001238">
    <property type="entry name" value="DNA-binding_RecF"/>
</dbReference>
<evidence type="ECO:0000256" key="6">
    <source>
        <dbReference type="ARBA" id="ARBA00022741"/>
    </source>
</evidence>
<accession>A0A1D8IJR3</accession>
<evidence type="ECO:0000256" key="1">
    <source>
        <dbReference type="ARBA" id="ARBA00004496"/>
    </source>
</evidence>
<dbReference type="Gene3D" id="1.20.1050.90">
    <property type="entry name" value="RecF/RecN/SMC, N-terminal domain"/>
    <property type="match status" value="1"/>
</dbReference>
<keyword evidence="7 9" id="KW-0067">ATP-binding</keyword>
<keyword evidence="12" id="KW-1185">Reference proteome</keyword>
<dbReference type="NCBIfam" id="TIGR00611">
    <property type="entry name" value="recf"/>
    <property type="match status" value="1"/>
</dbReference>
<dbReference type="AlphaFoldDB" id="A0A1D8IJR3"/>
<proteinExistence type="inferred from homology"/>
<dbReference type="GO" id="GO:0000731">
    <property type="term" value="P:DNA synthesis involved in DNA repair"/>
    <property type="evidence" value="ECO:0007669"/>
    <property type="project" value="TreeGrafter"/>
</dbReference>
<keyword evidence="8 9" id="KW-0238">DNA-binding</keyword>
<dbReference type="GO" id="GO:0003697">
    <property type="term" value="F:single-stranded DNA binding"/>
    <property type="evidence" value="ECO:0007669"/>
    <property type="project" value="UniProtKB-UniRule"/>
</dbReference>
<dbReference type="GO" id="GO:0006302">
    <property type="term" value="P:double-strand break repair"/>
    <property type="evidence" value="ECO:0007669"/>
    <property type="project" value="TreeGrafter"/>
</dbReference>
<protein>
    <recommendedName>
        <fullName evidence="3 9">DNA replication and repair protein RecF</fullName>
    </recommendedName>
</protein>
<name>A0A1D8IJR3_9GAMM</name>
<feature type="domain" description="RecF/RecN/SMC N-terminal" evidence="10">
    <location>
        <begin position="1"/>
        <end position="352"/>
    </location>
</feature>
<keyword evidence="9" id="KW-0234">DNA repair</keyword>
<comment type="function">
    <text evidence="9">The RecF protein is involved in DNA metabolism; it is required for DNA replication and normal SOS inducibility. RecF binds preferentially to single-stranded, linear DNA. It also seems to bind ATP.</text>
</comment>
<gene>
    <name evidence="9" type="primary">recF</name>
    <name evidence="11" type="ORF">BI364_00015</name>
</gene>
<dbReference type="GO" id="GO:0005737">
    <property type="term" value="C:cytoplasm"/>
    <property type="evidence" value="ECO:0007669"/>
    <property type="project" value="UniProtKB-SubCell"/>
</dbReference>
<comment type="similarity">
    <text evidence="2 9">Belongs to the RecF family.</text>
</comment>
<dbReference type="GO" id="GO:0009432">
    <property type="term" value="P:SOS response"/>
    <property type="evidence" value="ECO:0007669"/>
    <property type="project" value="UniProtKB-UniRule"/>
</dbReference>
<evidence type="ECO:0000256" key="2">
    <source>
        <dbReference type="ARBA" id="ARBA00008016"/>
    </source>
</evidence>
<dbReference type="SUPFAM" id="SSF52540">
    <property type="entry name" value="P-loop containing nucleoside triphosphate hydrolases"/>
    <property type="match status" value="1"/>
</dbReference>
<evidence type="ECO:0000256" key="7">
    <source>
        <dbReference type="ARBA" id="ARBA00022840"/>
    </source>
</evidence>
<feature type="binding site" evidence="9">
    <location>
        <begin position="29"/>
        <end position="36"/>
    </location>
    <ligand>
        <name>ATP</name>
        <dbReference type="ChEBI" id="CHEBI:30616"/>
    </ligand>
</feature>
<evidence type="ECO:0000256" key="8">
    <source>
        <dbReference type="ARBA" id="ARBA00023125"/>
    </source>
</evidence>
<dbReference type="Pfam" id="PF02463">
    <property type="entry name" value="SMC_N"/>
    <property type="match status" value="1"/>
</dbReference>